<evidence type="ECO:0000256" key="3">
    <source>
        <dbReference type="ARBA" id="ARBA00022525"/>
    </source>
</evidence>
<evidence type="ECO:0000313" key="12">
    <source>
        <dbReference type="RefSeq" id="XP_008577899.1"/>
    </source>
</evidence>
<feature type="chain" id="PRO_5047275883" evidence="10">
    <location>
        <begin position="21"/>
        <end position="126"/>
    </location>
</feature>
<dbReference type="PROSITE" id="PS00267">
    <property type="entry name" value="TACHYKININ"/>
    <property type="match status" value="1"/>
</dbReference>
<evidence type="ECO:0000256" key="7">
    <source>
        <dbReference type="ARBA" id="ARBA00023320"/>
    </source>
</evidence>
<dbReference type="PANTHER" id="PTHR15536">
    <property type="entry name" value="TACHYKININ-3"/>
    <property type="match status" value="1"/>
</dbReference>
<accession>A0ABM0RBA8</accession>
<comment type="similarity">
    <text evidence="2">Belongs to the tachykinin family.</text>
</comment>
<keyword evidence="6" id="KW-0027">Amidation</keyword>
<dbReference type="GeneID" id="103596107"/>
<reference evidence="12" key="1">
    <citation type="submission" date="2025-08" db="UniProtKB">
        <authorList>
            <consortium name="RefSeq"/>
        </authorList>
    </citation>
    <scope>IDENTIFICATION</scope>
</reference>
<feature type="region of interest" description="Disordered" evidence="9">
    <location>
        <begin position="98"/>
        <end position="126"/>
    </location>
</feature>
<dbReference type="PANTHER" id="PTHR15536:SF1">
    <property type="entry name" value="TACHYKININ-3"/>
    <property type="match status" value="1"/>
</dbReference>
<comment type="function">
    <text evidence="8">Tachykinins are active peptides which excite neurons, evoke behavioral responses, are potent vasodilators and secretagogues, and contract (directly or indirectly) many smooth muscles. Is a critical central regulator of gonadal function.</text>
</comment>
<feature type="signal peptide" evidence="10">
    <location>
        <begin position="1"/>
        <end position="20"/>
    </location>
</feature>
<evidence type="ECO:0000256" key="6">
    <source>
        <dbReference type="ARBA" id="ARBA00022815"/>
    </source>
</evidence>
<dbReference type="InterPro" id="IPR013055">
    <property type="entry name" value="Tachy_Neuro_lke_CS"/>
</dbReference>
<evidence type="ECO:0000256" key="9">
    <source>
        <dbReference type="SAM" id="MobiDB-lite"/>
    </source>
</evidence>
<keyword evidence="3" id="KW-0964">Secreted</keyword>
<keyword evidence="4" id="KW-0165">Cleavage on pair of basic residues</keyword>
<evidence type="ECO:0000256" key="4">
    <source>
        <dbReference type="ARBA" id="ARBA00022685"/>
    </source>
</evidence>
<proteinExistence type="inferred from homology"/>
<name>A0ABM0RBA8_GALVR</name>
<dbReference type="InterPro" id="IPR003635">
    <property type="entry name" value="Neurokinin-B/TAC3"/>
</dbReference>
<keyword evidence="5 10" id="KW-0732">Signal</keyword>
<comment type="subcellular location">
    <subcellularLocation>
        <location evidence="1">Secreted</location>
    </subcellularLocation>
</comment>
<dbReference type="PRINTS" id="PR01828">
    <property type="entry name" value="NEUROKININB"/>
</dbReference>
<feature type="compositionally biased region" description="Polar residues" evidence="9">
    <location>
        <begin position="101"/>
        <end position="115"/>
    </location>
</feature>
<evidence type="ECO:0000256" key="1">
    <source>
        <dbReference type="ARBA" id="ARBA00004613"/>
    </source>
</evidence>
<evidence type="ECO:0000256" key="2">
    <source>
        <dbReference type="ARBA" id="ARBA00007518"/>
    </source>
</evidence>
<evidence type="ECO:0000256" key="8">
    <source>
        <dbReference type="ARBA" id="ARBA00045164"/>
    </source>
</evidence>
<organism evidence="11 12">
    <name type="scientific">Galeopterus variegatus</name>
    <name type="common">Malayan flying lemur</name>
    <name type="synonym">Cynocephalus variegatus</name>
    <dbReference type="NCBI Taxonomy" id="482537"/>
    <lineage>
        <taxon>Eukaryota</taxon>
        <taxon>Metazoa</taxon>
        <taxon>Chordata</taxon>
        <taxon>Craniata</taxon>
        <taxon>Vertebrata</taxon>
        <taxon>Euteleostomi</taxon>
        <taxon>Mammalia</taxon>
        <taxon>Eutheria</taxon>
        <taxon>Euarchontoglires</taxon>
        <taxon>Dermoptera</taxon>
        <taxon>Cynocephalidae</taxon>
        <taxon>Galeopterus</taxon>
    </lineage>
</organism>
<keyword evidence="7" id="KW-0527">Neuropeptide</keyword>
<evidence type="ECO:0000313" key="11">
    <source>
        <dbReference type="Proteomes" id="UP000694923"/>
    </source>
</evidence>
<keyword evidence="11" id="KW-1185">Reference proteome</keyword>
<gene>
    <name evidence="12" type="primary">TAC3</name>
</gene>
<protein>
    <submittedName>
        <fullName evidence="12">Tachykinin-3</fullName>
    </submittedName>
</protein>
<dbReference type="Proteomes" id="UP000694923">
    <property type="component" value="Unplaced"/>
</dbReference>
<dbReference type="RefSeq" id="XP_008577899.1">
    <property type="nucleotide sequence ID" value="XM_008579677.1"/>
</dbReference>
<evidence type="ECO:0000256" key="5">
    <source>
        <dbReference type="ARBA" id="ARBA00022729"/>
    </source>
</evidence>
<dbReference type="Pfam" id="PF03823">
    <property type="entry name" value="Neurokinin_B"/>
    <property type="match status" value="1"/>
</dbReference>
<evidence type="ECO:0000256" key="10">
    <source>
        <dbReference type="SAM" id="SignalP"/>
    </source>
</evidence>
<sequence length="126" mass="14021">MRSTLLFIAILALSLPQSFGAVCGESQEQMAPGGDHSKKYSDVYQLPPSLLQRLYDSRSFSLEELLKVLSKASMDPKELSPPQKRDMHDFFVGLMGKRNIQPDTPTDVNQKNVPSFGTLKYPSSAE</sequence>